<dbReference type="SUPFAM" id="SSF54236">
    <property type="entry name" value="Ubiquitin-like"/>
    <property type="match status" value="1"/>
</dbReference>
<dbReference type="SMART" id="SM00213">
    <property type="entry name" value="UBQ"/>
    <property type="match status" value="1"/>
</dbReference>
<dbReference type="InterPro" id="IPR000626">
    <property type="entry name" value="Ubiquitin-like_dom"/>
</dbReference>
<protein>
    <submittedName>
        <fullName evidence="2">Ubiquitin-like protein</fullName>
    </submittedName>
</protein>
<dbReference type="PROSITE" id="PS50053">
    <property type="entry name" value="UBIQUITIN_2"/>
    <property type="match status" value="1"/>
</dbReference>
<dbReference type="Gene3D" id="3.10.20.90">
    <property type="entry name" value="Phosphatidylinositol 3-kinase Catalytic Subunit, Chain A, domain 1"/>
    <property type="match status" value="1"/>
</dbReference>
<evidence type="ECO:0000313" key="3">
    <source>
        <dbReference type="Proteomes" id="UP000016922"/>
    </source>
</evidence>
<dbReference type="InterPro" id="IPR029071">
    <property type="entry name" value="Ubiquitin-like_domsf"/>
</dbReference>
<sequence length="415" mass="46459">MTSSKGFKTIVVEGPKNSNLVITFHRTFRIPDDGKPNNVLPDCGRFPIFDLVDYKSNLPNDLMAKGGVFIPIRQHEAMWIKFTSVQKFAVRVWVGGVNAVSGESKTPALSEPGLNQYIPKSQDYIVVPQQQWLNGIADEEGRVSQLVAPPVGSGYSIERQITGLNTAADIVFEIYPSFGDTANPRMLELLILGPPTPTRLIAHEDTTIEEVKEMIRDIEGTLCDEQQLFSWQGVLEDGRTLSDYGIQQLHAIRLKKRPRAGDSPSEAVMAEEAARSKADQIATEMAIVPGRLIKESLVADTLNPLYWNTERKLVFNFHLLDASTTPMLGLAIPPTPINRKTYAEFGYPFFEEYEDLNVCLPDENPIIWPEIEGLPLGPKDSPRKKADNQMKHRYIRVLKLNKVDKMPGFFPAKAL</sequence>
<accession>S3DBV5</accession>
<dbReference type="STRING" id="1116229.S3DBV5"/>
<reference evidence="2 3" key="1">
    <citation type="journal article" date="2013" name="BMC Genomics">
        <title>Genomics-driven discovery of the pneumocandin biosynthetic gene cluster in the fungus Glarea lozoyensis.</title>
        <authorList>
            <person name="Chen L."/>
            <person name="Yue Q."/>
            <person name="Zhang X."/>
            <person name="Xiang M."/>
            <person name="Wang C."/>
            <person name="Li S."/>
            <person name="Che Y."/>
            <person name="Ortiz-Lopez F.J."/>
            <person name="Bills G.F."/>
            <person name="Liu X."/>
            <person name="An Z."/>
        </authorList>
    </citation>
    <scope>NUCLEOTIDE SEQUENCE [LARGE SCALE GENOMIC DNA]</scope>
    <source>
        <strain evidence="3">ATCC 20868 / MF5171</strain>
    </source>
</reference>
<feature type="domain" description="Ubiquitin-like" evidence="1">
    <location>
        <begin position="207"/>
        <end position="261"/>
    </location>
</feature>
<proteinExistence type="predicted"/>
<dbReference type="PRINTS" id="PR00348">
    <property type="entry name" value="UBIQUITIN"/>
</dbReference>
<dbReference type="EMBL" id="KE145353">
    <property type="protein sequence ID" value="EPE35907.1"/>
    <property type="molecule type" value="Genomic_DNA"/>
</dbReference>
<keyword evidence="3" id="KW-1185">Reference proteome</keyword>
<dbReference type="OMA" id="PEWRRIT"/>
<gene>
    <name evidence="2" type="ORF">GLAREA_05245</name>
</gene>
<dbReference type="Proteomes" id="UP000016922">
    <property type="component" value="Unassembled WGS sequence"/>
</dbReference>
<dbReference type="RefSeq" id="XP_008076725.1">
    <property type="nucleotide sequence ID" value="XM_008078534.1"/>
</dbReference>
<evidence type="ECO:0000259" key="1">
    <source>
        <dbReference type="PROSITE" id="PS50053"/>
    </source>
</evidence>
<dbReference type="GeneID" id="19464299"/>
<dbReference type="InterPro" id="IPR019956">
    <property type="entry name" value="Ubiquitin_dom"/>
</dbReference>
<name>S3DBV5_GLAL2</name>
<dbReference type="Pfam" id="PF00240">
    <property type="entry name" value="ubiquitin"/>
    <property type="match status" value="1"/>
</dbReference>
<dbReference type="eggNOG" id="ENOG502S18D">
    <property type="taxonomic scope" value="Eukaryota"/>
</dbReference>
<dbReference type="OrthoDB" id="428577at2759"/>
<evidence type="ECO:0000313" key="2">
    <source>
        <dbReference type="EMBL" id="EPE35907.1"/>
    </source>
</evidence>
<organism evidence="2 3">
    <name type="scientific">Glarea lozoyensis (strain ATCC 20868 / MF5171)</name>
    <dbReference type="NCBI Taxonomy" id="1116229"/>
    <lineage>
        <taxon>Eukaryota</taxon>
        <taxon>Fungi</taxon>
        <taxon>Dikarya</taxon>
        <taxon>Ascomycota</taxon>
        <taxon>Pezizomycotina</taxon>
        <taxon>Leotiomycetes</taxon>
        <taxon>Helotiales</taxon>
        <taxon>Helotiaceae</taxon>
        <taxon>Glarea</taxon>
    </lineage>
</organism>
<dbReference type="KEGG" id="glz:GLAREA_05245"/>
<dbReference type="HOGENOM" id="CLU_027438_0_0_1"/>
<dbReference type="CDD" id="cd17039">
    <property type="entry name" value="Ubl_ubiquitin_like"/>
    <property type="match status" value="1"/>
</dbReference>
<dbReference type="AlphaFoldDB" id="S3DBV5"/>